<dbReference type="RefSeq" id="WP_130849663.1">
    <property type="nucleotide sequence ID" value="NZ_JANGEH010000063.1"/>
</dbReference>
<sequence length="83" mass="9797">MLEKTLIDLAHRHFKIMWRYEAMTNSIIIHVEKQYGQQRYQQNYRITFEEIGCSGGFELSMIVLLNRMADTINRAIEATDDSV</sequence>
<evidence type="ECO:0000313" key="2">
    <source>
        <dbReference type="Proteomes" id="UP001211006"/>
    </source>
</evidence>
<proteinExistence type="predicted"/>
<reference evidence="1" key="1">
    <citation type="submission" date="2023-01" db="EMBL/GenBank/DDBJ databases">
        <title>Human gut microbiome strain richness.</title>
        <authorList>
            <person name="Chen-Liaw A."/>
        </authorList>
    </citation>
    <scope>NUCLEOTIDE SEQUENCE</scope>
    <source>
        <strain evidence="1">2225st1_A6_2225SCRN_200828</strain>
    </source>
</reference>
<evidence type="ECO:0000313" key="1">
    <source>
        <dbReference type="EMBL" id="MDB7908591.1"/>
    </source>
</evidence>
<comment type="caution">
    <text evidence="1">The sequence shown here is derived from an EMBL/GenBank/DDBJ whole genome shotgun (WGS) entry which is preliminary data.</text>
</comment>
<gene>
    <name evidence="1" type="ORF">PND83_21645</name>
</gene>
<protein>
    <submittedName>
        <fullName evidence="1">Uncharacterized protein</fullName>
    </submittedName>
</protein>
<accession>A0AAW6C7K1</accession>
<name>A0AAW6C7K1_FLAPL</name>
<dbReference type="AlphaFoldDB" id="A0AAW6C7K1"/>
<organism evidence="1 2">
    <name type="scientific">Flavonifractor plautii</name>
    <name type="common">Fusobacterium plautii</name>
    <dbReference type="NCBI Taxonomy" id="292800"/>
    <lineage>
        <taxon>Bacteria</taxon>
        <taxon>Bacillati</taxon>
        <taxon>Bacillota</taxon>
        <taxon>Clostridia</taxon>
        <taxon>Eubacteriales</taxon>
        <taxon>Oscillospiraceae</taxon>
        <taxon>Flavonifractor</taxon>
    </lineage>
</organism>
<dbReference type="EMBL" id="JAQLWO010000038">
    <property type="protein sequence ID" value="MDB7908591.1"/>
    <property type="molecule type" value="Genomic_DNA"/>
</dbReference>
<dbReference type="Proteomes" id="UP001211006">
    <property type="component" value="Unassembled WGS sequence"/>
</dbReference>